<reference evidence="1 2" key="1">
    <citation type="submission" date="2019-06" db="EMBL/GenBank/DDBJ databases">
        <title>Sequencing the genomes of 1000 actinobacteria strains.</title>
        <authorList>
            <person name="Klenk H.-P."/>
        </authorList>
    </citation>
    <scope>NUCLEOTIDE SEQUENCE [LARGE SCALE GENOMIC DNA]</scope>
    <source>
        <strain evidence="1 2">DSM 18607</strain>
    </source>
</reference>
<comment type="caution">
    <text evidence="1">The sequence shown here is derived from an EMBL/GenBank/DDBJ whole genome shotgun (WGS) entry which is preliminary data.</text>
</comment>
<dbReference type="Proteomes" id="UP000317893">
    <property type="component" value="Unassembled WGS sequence"/>
</dbReference>
<gene>
    <name evidence="1" type="ORF">FB458_2678</name>
</gene>
<name>A0A542E2M3_9MICO</name>
<evidence type="ECO:0000313" key="1">
    <source>
        <dbReference type="EMBL" id="TQJ09566.1"/>
    </source>
</evidence>
<dbReference type="EMBL" id="VFMN01000001">
    <property type="protein sequence ID" value="TQJ09566.1"/>
    <property type="molecule type" value="Genomic_DNA"/>
</dbReference>
<proteinExistence type="predicted"/>
<organism evidence="1 2">
    <name type="scientific">Lapillicoccus jejuensis</name>
    <dbReference type="NCBI Taxonomy" id="402171"/>
    <lineage>
        <taxon>Bacteria</taxon>
        <taxon>Bacillati</taxon>
        <taxon>Actinomycetota</taxon>
        <taxon>Actinomycetes</taxon>
        <taxon>Micrococcales</taxon>
        <taxon>Intrasporangiaceae</taxon>
        <taxon>Lapillicoccus</taxon>
    </lineage>
</organism>
<protein>
    <recommendedName>
        <fullName evidence="3">SAF domain-containing protein</fullName>
    </recommendedName>
</protein>
<accession>A0A542E2M3</accession>
<dbReference type="AlphaFoldDB" id="A0A542E2M3"/>
<keyword evidence="2" id="KW-1185">Reference proteome</keyword>
<evidence type="ECO:0008006" key="3">
    <source>
        <dbReference type="Google" id="ProtNLM"/>
    </source>
</evidence>
<evidence type="ECO:0000313" key="2">
    <source>
        <dbReference type="Proteomes" id="UP000317893"/>
    </source>
</evidence>
<sequence>MGTSLPTPTATRLRRPGWRDPRLLVGVLLVLLATALGARAVASARDTVPVWAAATTIKVGDHVTAGSVRRVEVQLGDLTGRYLPADRSLPDDTYAVRSVPSGQLVPLESVGPRADVDVQQVAVSVDAVSATGLTAGSVVDLWVSRRDPSTTQERYRQAERLLTGVTVAGVPQDSSTFGASSARSAVLLLVPRGSVGAVIAGTDALARFTLVPAPGTPGS</sequence>
<dbReference type="OrthoDB" id="5192391at2"/>
<dbReference type="RefSeq" id="WP_141848912.1">
    <property type="nucleotide sequence ID" value="NZ_BAAAPR010000009.1"/>
</dbReference>